<dbReference type="Gene3D" id="3.100.10.10">
    <property type="match status" value="1"/>
</dbReference>
<dbReference type="Pfam" id="PF00828">
    <property type="entry name" value="Ribosomal_L27A"/>
    <property type="match status" value="1"/>
</dbReference>
<evidence type="ECO:0000313" key="6">
    <source>
        <dbReference type="EMBL" id="SVB72755.1"/>
    </source>
</evidence>
<feature type="domain" description="Large ribosomal subunit protein uL15/eL18" evidence="5">
    <location>
        <begin position="75"/>
        <end position="149"/>
    </location>
</feature>
<feature type="compositionally biased region" description="Basic and acidic residues" evidence="4">
    <location>
        <begin position="1"/>
        <end position="10"/>
    </location>
</feature>
<dbReference type="NCBIfam" id="TIGR01071">
    <property type="entry name" value="rplO_bact"/>
    <property type="match status" value="1"/>
</dbReference>
<dbReference type="GO" id="GO:0003735">
    <property type="term" value="F:structural constituent of ribosome"/>
    <property type="evidence" value="ECO:0007669"/>
    <property type="project" value="InterPro"/>
</dbReference>
<dbReference type="InterPro" id="IPR036227">
    <property type="entry name" value="Ribosomal_uL15/eL18_sf"/>
</dbReference>
<evidence type="ECO:0000256" key="2">
    <source>
        <dbReference type="ARBA" id="ARBA00022980"/>
    </source>
</evidence>
<dbReference type="AlphaFoldDB" id="A0A382GD96"/>
<dbReference type="PANTHER" id="PTHR12934">
    <property type="entry name" value="50S RIBOSOMAL PROTEIN L15"/>
    <property type="match status" value="1"/>
</dbReference>
<keyword evidence="2" id="KW-0689">Ribosomal protein</keyword>
<feature type="compositionally biased region" description="Gly residues" evidence="4">
    <location>
        <begin position="21"/>
        <end position="35"/>
    </location>
</feature>
<dbReference type="HAMAP" id="MF_01341">
    <property type="entry name" value="Ribosomal_uL15"/>
    <property type="match status" value="1"/>
</dbReference>
<name>A0A382GD96_9ZZZZ</name>
<dbReference type="PANTHER" id="PTHR12934:SF11">
    <property type="entry name" value="LARGE RIBOSOMAL SUBUNIT PROTEIN UL15M"/>
    <property type="match status" value="1"/>
</dbReference>
<proteinExistence type="inferred from homology"/>
<evidence type="ECO:0000259" key="5">
    <source>
        <dbReference type="Pfam" id="PF00828"/>
    </source>
</evidence>
<reference evidence="6" key="1">
    <citation type="submission" date="2018-05" db="EMBL/GenBank/DDBJ databases">
        <authorList>
            <person name="Lanie J.A."/>
            <person name="Ng W.-L."/>
            <person name="Kazmierczak K.M."/>
            <person name="Andrzejewski T.M."/>
            <person name="Davidsen T.M."/>
            <person name="Wayne K.J."/>
            <person name="Tettelin H."/>
            <person name="Glass J.I."/>
            <person name="Rusch D."/>
            <person name="Podicherti R."/>
            <person name="Tsui H.-C.T."/>
            <person name="Winkler M.E."/>
        </authorList>
    </citation>
    <scope>NUCLEOTIDE SEQUENCE</scope>
</reference>
<accession>A0A382GD96</accession>
<gene>
    <name evidence="6" type="ORF">METZ01_LOCUS225609</name>
</gene>
<dbReference type="EMBL" id="UINC01054716">
    <property type="protein sequence ID" value="SVB72755.1"/>
    <property type="molecule type" value="Genomic_DNA"/>
</dbReference>
<dbReference type="SUPFAM" id="SSF52080">
    <property type="entry name" value="Ribosomal proteins L15p and L18e"/>
    <property type="match status" value="1"/>
</dbReference>
<keyword evidence="3" id="KW-0687">Ribonucleoprotein</keyword>
<dbReference type="InterPro" id="IPR030878">
    <property type="entry name" value="Ribosomal_uL15"/>
</dbReference>
<dbReference type="PROSITE" id="PS00475">
    <property type="entry name" value="RIBOSOMAL_L15"/>
    <property type="match status" value="1"/>
</dbReference>
<comment type="similarity">
    <text evidence="1">Belongs to the universal ribosomal protein uL15 family.</text>
</comment>
<evidence type="ECO:0000256" key="4">
    <source>
        <dbReference type="SAM" id="MobiDB-lite"/>
    </source>
</evidence>
<protein>
    <recommendedName>
        <fullName evidence="5">Large ribosomal subunit protein uL15/eL18 domain-containing protein</fullName>
    </recommendedName>
</protein>
<organism evidence="6">
    <name type="scientific">marine metagenome</name>
    <dbReference type="NCBI Taxonomy" id="408172"/>
    <lineage>
        <taxon>unclassified sequences</taxon>
        <taxon>metagenomes</taxon>
        <taxon>ecological metagenomes</taxon>
    </lineage>
</organism>
<dbReference type="GO" id="GO:0015934">
    <property type="term" value="C:large ribosomal subunit"/>
    <property type="evidence" value="ECO:0007669"/>
    <property type="project" value="InterPro"/>
</dbReference>
<dbReference type="InterPro" id="IPR005749">
    <property type="entry name" value="Ribosomal_uL15_bac-type"/>
</dbReference>
<sequence length="165" mass="17282">MKLNELRDNPGAHQKSRRVGRGAGSGRGKTAGRGNNGQKSRSGVAIKGFEGGQMPLYRRLPKRGFNNIFAKRFQVVNLGRLQTAIDAGRLDASKPIGTAELIVSGVVRRARDGVRLLGKGELTTNVDITVAGASASAVDAVEAAGGKVTVAKEVAMDDTADKGRD</sequence>
<dbReference type="GO" id="GO:0006412">
    <property type="term" value="P:translation"/>
    <property type="evidence" value="ECO:0007669"/>
    <property type="project" value="InterPro"/>
</dbReference>
<evidence type="ECO:0000256" key="1">
    <source>
        <dbReference type="ARBA" id="ARBA00007320"/>
    </source>
</evidence>
<dbReference type="InterPro" id="IPR021131">
    <property type="entry name" value="Ribosomal_uL15/eL18"/>
</dbReference>
<feature type="region of interest" description="Disordered" evidence="4">
    <location>
        <begin position="1"/>
        <end position="45"/>
    </location>
</feature>
<dbReference type="InterPro" id="IPR001196">
    <property type="entry name" value="Ribosomal_uL15_CS"/>
</dbReference>
<evidence type="ECO:0000256" key="3">
    <source>
        <dbReference type="ARBA" id="ARBA00023274"/>
    </source>
</evidence>